<gene>
    <name evidence="4" type="ORF">LUCI_5128</name>
</gene>
<dbReference type="GO" id="GO:0042732">
    <property type="term" value="P:D-xylose metabolic process"/>
    <property type="evidence" value="ECO:0007669"/>
    <property type="project" value="UniProtKB-KW"/>
</dbReference>
<accession>A0A498RG94</accession>
<protein>
    <submittedName>
        <fullName evidence="4">Uncharacterized protein</fullName>
    </submittedName>
</protein>
<name>A0A498RG94_9FIRM</name>
<evidence type="ECO:0000313" key="5">
    <source>
        <dbReference type="Proteomes" id="UP000277811"/>
    </source>
</evidence>
<dbReference type="SUPFAM" id="SSF46785">
    <property type="entry name" value="Winged helix' DNA-binding domain"/>
    <property type="match status" value="1"/>
</dbReference>
<dbReference type="PANTHER" id="PTHR18964">
    <property type="entry name" value="ROK (REPRESSOR, ORF, KINASE) FAMILY"/>
    <property type="match status" value="1"/>
</dbReference>
<evidence type="ECO:0000256" key="1">
    <source>
        <dbReference type="ARBA" id="ARBA00002486"/>
    </source>
</evidence>
<dbReference type="OrthoDB" id="9810372at2"/>
<dbReference type="RefSeq" id="WP_122630680.1">
    <property type="nucleotide sequence ID" value="NZ_UPPP01000134.1"/>
</dbReference>
<dbReference type="InterPro" id="IPR000600">
    <property type="entry name" value="ROK"/>
</dbReference>
<reference evidence="4 5" key="1">
    <citation type="submission" date="2018-06" db="EMBL/GenBank/DDBJ databases">
        <authorList>
            <person name="Strepis N."/>
        </authorList>
    </citation>
    <scope>NUCLEOTIDE SEQUENCE [LARGE SCALE GENOMIC DNA]</scope>
    <source>
        <strain evidence="4">LUCI</strain>
    </source>
</reference>
<dbReference type="SUPFAM" id="SSF53067">
    <property type="entry name" value="Actin-like ATPase domain"/>
    <property type="match status" value="1"/>
</dbReference>
<organism evidence="4 5">
    <name type="scientific">Lucifera butyrica</name>
    <dbReference type="NCBI Taxonomy" id="1351585"/>
    <lineage>
        <taxon>Bacteria</taxon>
        <taxon>Bacillati</taxon>
        <taxon>Bacillota</taxon>
        <taxon>Negativicutes</taxon>
        <taxon>Veillonellales</taxon>
        <taxon>Veillonellaceae</taxon>
        <taxon>Lucifera</taxon>
    </lineage>
</organism>
<dbReference type="AlphaFoldDB" id="A0A498RG94"/>
<dbReference type="Proteomes" id="UP000277811">
    <property type="component" value="Unassembled WGS sequence"/>
</dbReference>
<keyword evidence="3" id="KW-0119">Carbohydrate metabolism</keyword>
<proteinExistence type="inferred from homology"/>
<dbReference type="Gene3D" id="1.10.10.10">
    <property type="entry name" value="Winged helix-like DNA-binding domain superfamily/Winged helix DNA-binding domain"/>
    <property type="match status" value="1"/>
</dbReference>
<keyword evidence="5" id="KW-1185">Reference proteome</keyword>
<evidence type="ECO:0000256" key="2">
    <source>
        <dbReference type="ARBA" id="ARBA00006479"/>
    </source>
</evidence>
<comment type="similarity">
    <text evidence="2">Belongs to the ROK (NagC/XylR) family.</text>
</comment>
<evidence type="ECO:0000256" key="3">
    <source>
        <dbReference type="ARBA" id="ARBA00022629"/>
    </source>
</evidence>
<dbReference type="Gene3D" id="3.30.420.40">
    <property type="match status" value="2"/>
</dbReference>
<dbReference type="InterPro" id="IPR036390">
    <property type="entry name" value="WH_DNA-bd_sf"/>
</dbReference>
<dbReference type="InterPro" id="IPR036388">
    <property type="entry name" value="WH-like_DNA-bd_sf"/>
</dbReference>
<dbReference type="PANTHER" id="PTHR18964:SF149">
    <property type="entry name" value="BIFUNCTIONAL UDP-N-ACETYLGLUCOSAMINE 2-EPIMERASE_N-ACETYLMANNOSAMINE KINASE"/>
    <property type="match status" value="1"/>
</dbReference>
<dbReference type="Pfam" id="PF00480">
    <property type="entry name" value="ROK"/>
    <property type="match status" value="1"/>
</dbReference>
<comment type="function">
    <text evidence="1">Transcriptional repressor of xylose-utilizing enzymes.</text>
</comment>
<dbReference type="EMBL" id="UPPP01000134">
    <property type="protein sequence ID" value="VBB09830.1"/>
    <property type="molecule type" value="Genomic_DNA"/>
</dbReference>
<sequence>MFQELKRPVTTAVRNCRTLYAYIREHEPVSKAKLREITDFKLSTLTRAMDRLIAAELIYAADIGESSGGRKPLLFRINPAAGYIVGVDISRTYTRVALMDLKLTILKSGTFGMFTENTPEETLNKIGRMIDEFTIGIDRKRLLGVGVGAVGPVDRERGIILNPVNFPAAGWENVSIKKILEEKTGLVTLVENGANAAVLGEYRQGCGRGLDNMAYIIAGVGVRLGVIANNKLVNANEGSFGHTVIDREGRKCSCGGQGCVEAYISLKSVLTCFIDAIKQGRYSPLVERVDYDLTAITLDAVCTAAEEGDPLALEVLAEAAGHFAVAVANLANILNPRLIILGGLLVKKSRAFYETTVKLARERFCRINGIQLEFSRGTLGDDVIVTGAGSIVLDSYLH</sequence>
<dbReference type="InterPro" id="IPR043129">
    <property type="entry name" value="ATPase_NBD"/>
</dbReference>
<keyword evidence="3" id="KW-0859">Xylose metabolism</keyword>
<evidence type="ECO:0000313" key="4">
    <source>
        <dbReference type="EMBL" id="VBB09830.1"/>
    </source>
</evidence>